<evidence type="ECO:0000313" key="1">
    <source>
        <dbReference type="EMBL" id="KDQ10461.1"/>
    </source>
</evidence>
<evidence type="ECO:0000313" key="2">
    <source>
        <dbReference type="Proteomes" id="UP000027195"/>
    </source>
</evidence>
<gene>
    <name evidence="1" type="ORF">BOTBODRAFT_178123</name>
</gene>
<dbReference type="HOGENOM" id="CLU_1495958_0_0_1"/>
<dbReference type="Proteomes" id="UP000027195">
    <property type="component" value="Unassembled WGS sequence"/>
</dbReference>
<dbReference type="EMBL" id="KL198067">
    <property type="protein sequence ID" value="KDQ10461.1"/>
    <property type="molecule type" value="Genomic_DNA"/>
</dbReference>
<reference evidence="2" key="1">
    <citation type="journal article" date="2014" name="Proc. Natl. Acad. Sci. U.S.A.">
        <title>Extensive sampling of basidiomycete genomes demonstrates inadequacy of the white-rot/brown-rot paradigm for wood decay fungi.</title>
        <authorList>
            <person name="Riley R."/>
            <person name="Salamov A.A."/>
            <person name="Brown D.W."/>
            <person name="Nagy L.G."/>
            <person name="Floudas D."/>
            <person name="Held B.W."/>
            <person name="Levasseur A."/>
            <person name="Lombard V."/>
            <person name="Morin E."/>
            <person name="Otillar R."/>
            <person name="Lindquist E.A."/>
            <person name="Sun H."/>
            <person name="LaButti K.M."/>
            <person name="Schmutz J."/>
            <person name="Jabbour D."/>
            <person name="Luo H."/>
            <person name="Baker S.E."/>
            <person name="Pisabarro A.G."/>
            <person name="Walton J.D."/>
            <person name="Blanchette R.A."/>
            <person name="Henrissat B."/>
            <person name="Martin F."/>
            <person name="Cullen D."/>
            <person name="Hibbett D.S."/>
            <person name="Grigoriev I.V."/>
        </authorList>
    </citation>
    <scope>NUCLEOTIDE SEQUENCE [LARGE SCALE GENOMIC DNA]</scope>
    <source>
        <strain evidence="2">FD-172 SS1</strain>
    </source>
</reference>
<dbReference type="AlphaFoldDB" id="A0A067MFX0"/>
<proteinExistence type="predicted"/>
<protein>
    <submittedName>
        <fullName evidence="1">Uncharacterized protein</fullName>
    </submittedName>
</protein>
<dbReference type="OrthoDB" id="27483at2759"/>
<name>A0A067MFX0_BOTB1</name>
<organism evidence="1 2">
    <name type="scientific">Botryobasidium botryosum (strain FD-172 SS1)</name>
    <dbReference type="NCBI Taxonomy" id="930990"/>
    <lineage>
        <taxon>Eukaryota</taxon>
        <taxon>Fungi</taxon>
        <taxon>Dikarya</taxon>
        <taxon>Basidiomycota</taxon>
        <taxon>Agaricomycotina</taxon>
        <taxon>Agaricomycetes</taxon>
        <taxon>Cantharellales</taxon>
        <taxon>Botryobasidiaceae</taxon>
        <taxon>Botryobasidium</taxon>
    </lineage>
</organism>
<sequence length="180" mass="20345">MSQPPEAHQLFDPLPSAADIKKQLAQALSEHDNNPVFCSGIWKASPADLVLFYGEDDGARRIKFPSTAAAQLEALADACAKATFGHEHEDVLDESYRKAGKMDVEQFALKFDVNSSGLLEHVRRSLFPMDSKLRPVRAELYKRTLESPRKCYMLDLLILGKKFRCLMLESLKMVQFWAEV</sequence>
<keyword evidence="2" id="KW-1185">Reference proteome</keyword>
<dbReference type="InParanoid" id="A0A067MFX0"/>
<accession>A0A067MFX0</accession>